<dbReference type="SUPFAM" id="SSF53807">
    <property type="entry name" value="Helical backbone' metal receptor"/>
    <property type="match status" value="1"/>
</dbReference>
<dbReference type="CDD" id="cd14256">
    <property type="entry name" value="Dockerin_I"/>
    <property type="match status" value="1"/>
</dbReference>
<dbReference type="GO" id="GO:0000272">
    <property type="term" value="P:polysaccharide catabolic process"/>
    <property type="evidence" value="ECO:0007669"/>
    <property type="project" value="InterPro"/>
</dbReference>
<dbReference type="PANTHER" id="PTHR30535">
    <property type="entry name" value="VITAMIN B12-BINDING PROTEIN"/>
    <property type="match status" value="1"/>
</dbReference>
<reference evidence="2" key="1">
    <citation type="journal article" date="2015" name="Proc. Natl. Acad. Sci. U.S.A.">
        <title>Networks of energetic and metabolic interactions define dynamics in microbial communities.</title>
        <authorList>
            <person name="Embree M."/>
            <person name="Liu J.K."/>
            <person name="Al-Bassam M.M."/>
            <person name="Zengler K."/>
        </authorList>
    </citation>
    <scope>NUCLEOTIDE SEQUENCE</scope>
</reference>
<dbReference type="AlphaFoldDB" id="A0A0W8FCK4"/>
<dbReference type="Gene3D" id="3.40.50.1980">
    <property type="entry name" value="Nitrogenase molybdenum iron protein domain"/>
    <property type="match status" value="2"/>
</dbReference>
<dbReference type="InterPro" id="IPR050902">
    <property type="entry name" value="ABC_Transporter_SBP"/>
</dbReference>
<feature type="domain" description="Fe/B12 periplasmic-binding" evidence="1">
    <location>
        <begin position="106"/>
        <end position="379"/>
    </location>
</feature>
<dbReference type="InterPro" id="IPR002491">
    <property type="entry name" value="ABC_transptr_periplasmic_BD"/>
</dbReference>
<sequence length="413" mass="46104">MKIKSFLPMFIASVMILSIMPGFASDTLGIFGNANLDDTIDEKDIAYVNGVFNGTNAPTNFSDANYDGKVDSLDVVQIEMIISGEENELTFIDSANRTVTLRMPLKSLVAESPILEPMRSLALESEEVVGITQSTKENSIYFPELNERPSIGSVSSPDYEAILKLHPDTVWIHASMTSSSYEQFQNKLNETDPTITVLRIDGYKPSNHADEIRKMGYILGKREEANEFLDFYEGVLNTVEEKAENLSEKDKPTVYFEYGPYKTCGEGSGYHEKIVLAGGNNIFSDLTDYPTVDAEEVVKRNPDIIILLDNGKSGYESDNATDLASLRDEVMNRPELADVTAVKEGQVYAISNDIYGGSQHFLGIAFLAKWFHPSLFEGLDPKVIHQEYLTRFQGLDYDLDEHGAFIYPPLEEN</sequence>
<dbReference type="PROSITE" id="PS50983">
    <property type="entry name" value="FE_B12_PBP"/>
    <property type="match status" value="1"/>
</dbReference>
<evidence type="ECO:0000259" key="1">
    <source>
        <dbReference type="PROSITE" id="PS50983"/>
    </source>
</evidence>
<protein>
    <submittedName>
        <fullName evidence="2">Vitamin b12 abc transporter, b12-binding component btuf</fullName>
    </submittedName>
</protein>
<dbReference type="InterPro" id="IPR036439">
    <property type="entry name" value="Dockerin_dom_sf"/>
</dbReference>
<dbReference type="EMBL" id="LNQE01001370">
    <property type="protein sequence ID" value="KUG18624.1"/>
    <property type="molecule type" value="Genomic_DNA"/>
</dbReference>
<dbReference type="SUPFAM" id="SSF63446">
    <property type="entry name" value="Type I dockerin domain"/>
    <property type="match status" value="1"/>
</dbReference>
<comment type="caution">
    <text evidence="2">The sequence shown here is derived from an EMBL/GenBank/DDBJ whole genome shotgun (WGS) entry which is preliminary data.</text>
</comment>
<gene>
    <name evidence="2" type="ORF">ASZ90_011646</name>
</gene>
<organism evidence="2">
    <name type="scientific">hydrocarbon metagenome</name>
    <dbReference type="NCBI Taxonomy" id="938273"/>
    <lineage>
        <taxon>unclassified sequences</taxon>
        <taxon>metagenomes</taxon>
        <taxon>ecological metagenomes</taxon>
    </lineage>
</organism>
<proteinExistence type="predicted"/>
<accession>A0A0W8FCK4</accession>
<evidence type="ECO:0000313" key="2">
    <source>
        <dbReference type="EMBL" id="KUG18624.1"/>
    </source>
</evidence>
<dbReference type="Pfam" id="PF01497">
    <property type="entry name" value="Peripla_BP_2"/>
    <property type="match status" value="1"/>
</dbReference>
<dbReference type="PANTHER" id="PTHR30535:SF34">
    <property type="entry name" value="MOLYBDATE-BINDING PROTEIN MOLA"/>
    <property type="match status" value="1"/>
</dbReference>
<dbReference type="Gene3D" id="1.10.1330.10">
    <property type="entry name" value="Dockerin domain"/>
    <property type="match status" value="1"/>
</dbReference>
<name>A0A0W8FCK4_9ZZZZ</name>